<accession>A0ABP3IS83</accession>
<comment type="caution">
    <text evidence="1">The sequence shown here is derived from an EMBL/GenBank/DDBJ whole genome shotgun (WGS) entry which is preliminary data.</text>
</comment>
<dbReference type="InterPro" id="IPR046300">
    <property type="entry name" value="DUF6415"/>
</dbReference>
<gene>
    <name evidence="1" type="ORF">GCM10010357_49100</name>
</gene>
<keyword evidence="2" id="KW-1185">Reference proteome</keyword>
<name>A0ABP3IS83_9ACTN</name>
<evidence type="ECO:0000313" key="1">
    <source>
        <dbReference type="EMBL" id="GAA0421869.1"/>
    </source>
</evidence>
<dbReference type="RefSeq" id="WP_344028120.1">
    <property type="nucleotide sequence ID" value="NZ_BAAABX010000051.1"/>
</dbReference>
<proteinExistence type="predicted"/>
<evidence type="ECO:0000313" key="2">
    <source>
        <dbReference type="Proteomes" id="UP001500879"/>
    </source>
</evidence>
<organism evidence="1 2">
    <name type="scientific">Streptomyces luteireticuli</name>
    <dbReference type="NCBI Taxonomy" id="173858"/>
    <lineage>
        <taxon>Bacteria</taxon>
        <taxon>Bacillati</taxon>
        <taxon>Actinomycetota</taxon>
        <taxon>Actinomycetes</taxon>
        <taxon>Kitasatosporales</taxon>
        <taxon>Streptomycetaceae</taxon>
        <taxon>Streptomyces</taxon>
    </lineage>
</organism>
<dbReference type="EMBL" id="BAAABX010000051">
    <property type="protein sequence ID" value="GAA0421869.1"/>
    <property type="molecule type" value="Genomic_DNA"/>
</dbReference>
<dbReference type="Proteomes" id="UP001500879">
    <property type="component" value="Unassembled WGS sequence"/>
</dbReference>
<reference evidence="2" key="1">
    <citation type="journal article" date="2019" name="Int. J. Syst. Evol. Microbiol.">
        <title>The Global Catalogue of Microorganisms (GCM) 10K type strain sequencing project: providing services to taxonomists for standard genome sequencing and annotation.</title>
        <authorList>
            <consortium name="The Broad Institute Genomics Platform"/>
            <consortium name="The Broad Institute Genome Sequencing Center for Infectious Disease"/>
            <person name="Wu L."/>
            <person name="Ma J."/>
        </authorList>
    </citation>
    <scope>NUCLEOTIDE SEQUENCE [LARGE SCALE GENOMIC DNA]</scope>
    <source>
        <strain evidence="2">JCM 4788</strain>
    </source>
</reference>
<sequence>MTRHAADAGRELPVVAPMMTGDTLPIDLVTIRATADRALQERVSVPRRAEVRELTSALHGQLALLAEEVRHRREEAGGIARRRWAAVLNRAEMDLARSRAPGQLPVQYMQEIARTCRHLVDLLVQ</sequence>
<dbReference type="Pfam" id="PF19979">
    <property type="entry name" value="DUF6415"/>
    <property type="match status" value="1"/>
</dbReference>
<protein>
    <submittedName>
        <fullName evidence="1">Uncharacterized protein</fullName>
    </submittedName>
</protein>